<proteinExistence type="predicted"/>
<feature type="region of interest" description="Disordered" evidence="6">
    <location>
        <begin position="711"/>
        <end position="737"/>
    </location>
</feature>
<keyword evidence="8" id="KW-1185">Reference proteome</keyword>
<evidence type="ECO:0000313" key="8">
    <source>
        <dbReference type="Proteomes" id="UP000803884"/>
    </source>
</evidence>
<organism evidence="7 8">
    <name type="scientific">Cladosporium halotolerans</name>
    <dbReference type="NCBI Taxonomy" id="1052096"/>
    <lineage>
        <taxon>Eukaryota</taxon>
        <taxon>Fungi</taxon>
        <taxon>Dikarya</taxon>
        <taxon>Ascomycota</taxon>
        <taxon>Pezizomycotina</taxon>
        <taxon>Dothideomycetes</taxon>
        <taxon>Dothideomycetidae</taxon>
        <taxon>Cladosporiales</taxon>
        <taxon>Cladosporiaceae</taxon>
        <taxon>Cladosporium</taxon>
    </lineage>
</organism>
<accession>A0AB34KWD6</accession>
<feature type="compositionally biased region" description="Acidic residues" evidence="6">
    <location>
        <begin position="728"/>
        <end position="737"/>
    </location>
</feature>
<dbReference type="InterPro" id="IPR016024">
    <property type="entry name" value="ARM-type_fold"/>
</dbReference>
<keyword evidence="3" id="KW-0963">Cytoplasm</keyword>
<gene>
    <name evidence="7" type="ORF">WHR41_03480</name>
</gene>
<sequence>MVQAISLAALEALRSAESAQQQIESLRKIKNSLVGHDQRKEHAVRDGILDTLVNIVSHAGSGERNGTAIGHTQAWTQQDQARLDATTILGSLATGGCAPKLVTSTLQTLRNLASAWKLSRETSDTTDVPSLNIFNNDSSEIFLSILRQSYGTEQTPQQLPLVCDIIALSAQEDSVRSFLTHYGFLDTFAGLLVSHSIVNKHIDYRSDTSHLLPQPPASAVPNIIAAVSSLVSGSTYRAHRFVFSEQVKDMFLNFSPGEGDLRYMMGPKYGMPNAEGSLLPPLHIPSNKSVSFGGSSSSFPSGRTYRQNGVAESSLPQGDIDHANAVCSWLLYFVRFFQGPQRIQALQLLAMVNEAVEIDTGSFPRHELSQKSRDRERQMTVLAVPLAVRLVQDGFEYRDTESPRKPEEMAAVRESGCEVLASLISCNRNLQAAAVEAGAIKYVCPILRKSFDHVPLAKPIWPANRATSDGSEKPASCQLGNKGLPLEIMHSMRCRQGALLAVAAIGHKEDVHRKAIVEAGVIQCIIDSLKPFPQDLQASIMSNKGQLSAKDGNTTAVILAACNAAKSMSRSISLLRTSLIDAGVAKPLFELLKHQNLDVQIAATNVCTNLLVDFSPMREDLMTYGVTRTLCEHAKRSSPALRLSSLWALKHLLLSAPKDFKIDTLEELGTGWLVAAIAGQPRDETLFANGGGVSVGLSSSNAAGEQIDLLNPSSMDVDEPISLSHDDSYDDDDDEDGEIMYDEPSNTHYQASQIRSTLPPTSGFNTKKHLYAVRELEENPQLQARRDDLAIQEQALDFLRNLFHGEDCSDMVNYVFSKIGHQKIYDLITAKLAPLPVSQRQPSTGTPGANGASRQIYNPTQIILSATHVVIHLANSAPQHKQLLIAQRPLLQAWLPHFSHADPQVRVNCVWAVNSLTWIEDERDRADARLRTQELRAVGIEAAVRALANDPALDVKERVKVALHQMDSL</sequence>
<protein>
    <recommendedName>
        <fullName evidence="9">Armadillo repeat-containing protein 8</fullName>
    </recommendedName>
</protein>
<evidence type="ECO:0008006" key="9">
    <source>
        <dbReference type="Google" id="ProtNLM"/>
    </source>
</evidence>
<comment type="caution">
    <text evidence="7">The sequence shown here is derived from an EMBL/GenBank/DDBJ whole genome shotgun (WGS) entry which is preliminary data.</text>
</comment>
<evidence type="ECO:0000256" key="3">
    <source>
        <dbReference type="ARBA" id="ARBA00022490"/>
    </source>
</evidence>
<dbReference type="GO" id="GO:0005737">
    <property type="term" value="C:cytoplasm"/>
    <property type="evidence" value="ECO:0007669"/>
    <property type="project" value="UniProtKB-SubCell"/>
</dbReference>
<evidence type="ECO:0000256" key="5">
    <source>
        <dbReference type="ARBA" id="ARBA00023242"/>
    </source>
</evidence>
<evidence type="ECO:0000256" key="4">
    <source>
        <dbReference type="ARBA" id="ARBA00022737"/>
    </source>
</evidence>
<dbReference type="InterPro" id="IPR011989">
    <property type="entry name" value="ARM-like"/>
</dbReference>
<keyword evidence="4" id="KW-0677">Repeat</keyword>
<dbReference type="PANTHER" id="PTHR15651">
    <property type="entry name" value="ARMADILLO REPEAT-CONTAINING PROTEIN 8"/>
    <property type="match status" value="1"/>
</dbReference>
<dbReference type="Gene3D" id="1.25.10.10">
    <property type="entry name" value="Leucine-rich Repeat Variant"/>
    <property type="match status" value="2"/>
</dbReference>
<evidence type="ECO:0000256" key="1">
    <source>
        <dbReference type="ARBA" id="ARBA00004123"/>
    </source>
</evidence>
<evidence type="ECO:0000256" key="2">
    <source>
        <dbReference type="ARBA" id="ARBA00004496"/>
    </source>
</evidence>
<dbReference type="EMBL" id="JAAQHG020000009">
    <property type="protein sequence ID" value="KAL1587598.1"/>
    <property type="molecule type" value="Genomic_DNA"/>
</dbReference>
<evidence type="ECO:0000313" key="7">
    <source>
        <dbReference type="EMBL" id="KAL1587598.1"/>
    </source>
</evidence>
<dbReference type="GO" id="GO:0005634">
    <property type="term" value="C:nucleus"/>
    <property type="evidence" value="ECO:0007669"/>
    <property type="project" value="UniProtKB-SubCell"/>
</dbReference>
<dbReference type="InterPro" id="IPR038739">
    <property type="entry name" value="ARMC8/Vid28"/>
</dbReference>
<dbReference type="SUPFAM" id="SSF48371">
    <property type="entry name" value="ARM repeat"/>
    <property type="match status" value="2"/>
</dbReference>
<evidence type="ECO:0000256" key="6">
    <source>
        <dbReference type="SAM" id="MobiDB-lite"/>
    </source>
</evidence>
<dbReference type="AlphaFoldDB" id="A0AB34KWD6"/>
<dbReference type="RefSeq" id="XP_069230703.1">
    <property type="nucleotide sequence ID" value="XM_069372086.1"/>
</dbReference>
<dbReference type="Proteomes" id="UP000803884">
    <property type="component" value="Unassembled WGS sequence"/>
</dbReference>
<dbReference type="GO" id="GO:0043161">
    <property type="term" value="P:proteasome-mediated ubiquitin-dependent protein catabolic process"/>
    <property type="evidence" value="ECO:0007669"/>
    <property type="project" value="TreeGrafter"/>
</dbReference>
<reference evidence="7 8" key="1">
    <citation type="journal article" date="2020" name="Microbiol. Resour. Announc.">
        <title>Draft Genome Sequence of a Cladosporium Species Isolated from the Mesophotic Ascidian Didemnum maculosum.</title>
        <authorList>
            <person name="Gioti A."/>
            <person name="Siaperas R."/>
            <person name="Nikolaivits E."/>
            <person name="Le Goff G."/>
            <person name="Ouazzani J."/>
            <person name="Kotoulas G."/>
            <person name="Topakas E."/>
        </authorList>
    </citation>
    <scope>NUCLEOTIDE SEQUENCE [LARGE SCALE GENOMIC DNA]</scope>
    <source>
        <strain evidence="7 8">TM138-S3</strain>
    </source>
</reference>
<dbReference type="GO" id="GO:0034657">
    <property type="term" value="C:GID complex"/>
    <property type="evidence" value="ECO:0007669"/>
    <property type="project" value="TreeGrafter"/>
</dbReference>
<dbReference type="PANTHER" id="PTHR15651:SF7">
    <property type="entry name" value="ARMADILLO REPEAT-CONTAINING PROTEIN 8"/>
    <property type="match status" value="1"/>
</dbReference>
<comment type="subcellular location">
    <subcellularLocation>
        <location evidence="2">Cytoplasm</location>
    </subcellularLocation>
    <subcellularLocation>
        <location evidence="1">Nucleus</location>
    </subcellularLocation>
</comment>
<name>A0AB34KWD6_9PEZI</name>
<dbReference type="GeneID" id="96004924"/>
<keyword evidence="5" id="KW-0539">Nucleus</keyword>